<dbReference type="InterPro" id="IPR005950">
    <property type="entry name" value="ModA"/>
</dbReference>
<dbReference type="InterPro" id="IPR044084">
    <property type="entry name" value="AvModA-like_subst-bd"/>
</dbReference>
<gene>
    <name evidence="5" type="primary">modA</name>
    <name evidence="5" type="ORF">AACH06_21520</name>
</gene>
<reference evidence="5 6" key="1">
    <citation type="submission" date="2024-04" db="EMBL/GenBank/DDBJ databases">
        <title>Novel species of the genus Ideonella isolated from streams.</title>
        <authorList>
            <person name="Lu H."/>
        </authorList>
    </citation>
    <scope>NUCLEOTIDE SEQUENCE [LARGE SCALE GENOMIC DNA]</scope>
    <source>
        <strain evidence="5 6">DXS29W</strain>
    </source>
</reference>
<comment type="similarity">
    <text evidence="1">Belongs to the bacterial solute-binding protein ModA family.</text>
</comment>
<keyword evidence="2" id="KW-0479">Metal-binding</keyword>
<dbReference type="NCBIfam" id="TIGR01256">
    <property type="entry name" value="modA"/>
    <property type="match status" value="1"/>
</dbReference>
<dbReference type="Gene3D" id="3.40.190.10">
    <property type="entry name" value="Periplasmic binding protein-like II"/>
    <property type="match status" value="2"/>
</dbReference>
<evidence type="ECO:0000256" key="3">
    <source>
        <dbReference type="ARBA" id="ARBA00022729"/>
    </source>
</evidence>
<dbReference type="PANTHER" id="PTHR30632">
    <property type="entry name" value="MOLYBDATE-BINDING PERIPLASMIC PROTEIN"/>
    <property type="match status" value="1"/>
</dbReference>
<dbReference type="Pfam" id="PF13531">
    <property type="entry name" value="SBP_bac_11"/>
    <property type="match status" value="1"/>
</dbReference>
<dbReference type="InterPro" id="IPR050682">
    <property type="entry name" value="ModA/WtpA"/>
</dbReference>
<organism evidence="5 6">
    <name type="scientific">Ideonella lacteola</name>
    <dbReference type="NCBI Taxonomy" id="2984193"/>
    <lineage>
        <taxon>Bacteria</taxon>
        <taxon>Pseudomonadati</taxon>
        <taxon>Pseudomonadota</taxon>
        <taxon>Betaproteobacteria</taxon>
        <taxon>Burkholderiales</taxon>
        <taxon>Sphaerotilaceae</taxon>
        <taxon>Ideonella</taxon>
    </lineage>
</organism>
<keyword evidence="6" id="KW-1185">Reference proteome</keyword>
<protein>
    <submittedName>
        <fullName evidence="5">Molybdate ABC transporter substrate-binding protein</fullName>
    </submittedName>
</protein>
<dbReference type="RefSeq" id="WP_341427940.1">
    <property type="nucleotide sequence ID" value="NZ_JBBUTG010000016.1"/>
</dbReference>
<accession>A0ABU9BX36</accession>
<dbReference type="EMBL" id="JBBUTG010000016">
    <property type="protein sequence ID" value="MEK8033407.1"/>
    <property type="molecule type" value="Genomic_DNA"/>
</dbReference>
<evidence type="ECO:0000256" key="1">
    <source>
        <dbReference type="ARBA" id="ARBA00009175"/>
    </source>
</evidence>
<evidence type="ECO:0000256" key="4">
    <source>
        <dbReference type="SAM" id="SignalP"/>
    </source>
</evidence>
<sequence length="245" mass="25304">MLLWATWSVVSASVATAAEVRVAVAANFAGPAAQLAEAFHAASGHTVQISAGSTGKFYAQIRAGAPFEVLLSADEETPQKLIDEQLAVPGSAFTYAVGQLVLWSARAGVVDGDGRVLASGGFTHLALANPKLAPYGAAAIEVLKARGVLEALTPKLVQAESIAQAYQFVYTGNAELGFVALSQVAAPGQAASGSYWRVPASLYRPIRQDAVLLQAGAASSAARDWLAYLRSAPARAIIAAYGYGQ</sequence>
<dbReference type="Proteomes" id="UP001371218">
    <property type="component" value="Unassembled WGS sequence"/>
</dbReference>
<evidence type="ECO:0000313" key="6">
    <source>
        <dbReference type="Proteomes" id="UP001371218"/>
    </source>
</evidence>
<feature type="chain" id="PRO_5047339003" evidence="4">
    <location>
        <begin position="18"/>
        <end position="245"/>
    </location>
</feature>
<keyword evidence="3 4" id="KW-0732">Signal</keyword>
<evidence type="ECO:0000256" key="2">
    <source>
        <dbReference type="ARBA" id="ARBA00022723"/>
    </source>
</evidence>
<dbReference type="PANTHER" id="PTHR30632:SF14">
    <property type="entry name" value="TUNGSTATE_MOLYBDATE_CHROMATE-BINDING PROTEIN MODA"/>
    <property type="match status" value="1"/>
</dbReference>
<feature type="signal peptide" evidence="4">
    <location>
        <begin position="1"/>
        <end position="17"/>
    </location>
</feature>
<comment type="caution">
    <text evidence="5">The sequence shown here is derived from an EMBL/GenBank/DDBJ whole genome shotgun (WGS) entry which is preliminary data.</text>
</comment>
<name>A0ABU9BX36_9BURK</name>
<dbReference type="SUPFAM" id="SSF53850">
    <property type="entry name" value="Periplasmic binding protein-like II"/>
    <property type="match status" value="1"/>
</dbReference>
<dbReference type="PIRSF" id="PIRSF004846">
    <property type="entry name" value="ModA"/>
    <property type="match status" value="1"/>
</dbReference>
<evidence type="ECO:0000313" key="5">
    <source>
        <dbReference type="EMBL" id="MEK8033407.1"/>
    </source>
</evidence>
<proteinExistence type="inferred from homology"/>
<dbReference type="CDD" id="cd13539">
    <property type="entry name" value="PBP2_AvModA"/>
    <property type="match status" value="1"/>
</dbReference>